<dbReference type="GO" id="GO:0005737">
    <property type="term" value="C:cytoplasm"/>
    <property type="evidence" value="ECO:0007669"/>
    <property type="project" value="TreeGrafter"/>
</dbReference>
<dbReference type="PANTHER" id="PTHR47282:SF1">
    <property type="entry name" value="PGC-1 AND ERR-INDUCED REGULATOR IN MUSCLE PROTEIN 1"/>
    <property type="match status" value="1"/>
</dbReference>
<dbReference type="Ensembl" id="ENSATET00000015879.3">
    <property type="protein sequence ID" value="ENSATEP00000015636.1"/>
    <property type="gene ID" value="ENSATEG00000010824.3"/>
</dbReference>
<name>A0A3Q1JLF5_ANATE</name>
<keyword evidence="3" id="KW-1185">Reference proteome</keyword>
<feature type="compositionally biased region" description="Basic and acidic residues" evidence="1">
    <location>
        <begin position="518"/>
        <end position="534"/>
    </location>
</feature>
<evidence type="ECO:0008006" key="4">
    <source>
        <dbReference type="Google" id="ProtNLM"/>
    </source>
</evidence>
<dbReference type="GeneTree" id="ENSGT00940000169508"/>
<dbReference type="AlphaFoldDB" id="A0A3Q1JLF5"/>
<organism evidence="2 3">
    <name type="scientific">Anabas testudineus</name>
    <name type="common">Climbing perch</name>
    <name type="synonym">Anthias testudineus</name>
    <dbReference type="NCBI Taxonomy" id="64144"/>
    <lineage>
        <taxon>Eukaryota</taxon>
        <taxon>Metazoa</taxon>
        <taxon>Chordata</taxon>
        <taxon>Craniata</taxon>
        <taxon>Vertebrata</taxon>
        <taxon>Euteleostomi</taxon>
        <taxon>Actinopterygii</taxon>
        <taxon>Neopterygii</taxon>
        <taxon>Teleostei</taxon>
        <taxon>Neoteleostei</taxon>
        <taxon>Acanthomorphata</taxon>
        <taxon>Anabantaria</taxon>
        <taxon>Anabantiformes</taxon>
        <taxon>Anabantoidei</taxon>
        <taxon>Anabantidae</taxon>
        <taxon>Anabas</taxon>
    </lineage>
</organism>
<feature type="compositionally biased region" description="Acidic residues" evidence="1">
    <location>
        <begin position="316"/>
        <end position="325"/>
    </location>
</feature>
<dbReference type="InterPro" id="IPR043442">
    <property type="entry name" value="Perm1"/>
</dbReference>
<reference evidence="2" key="1">
    <citation type="submission" date="2021-04" db="EMBL/GenBank/DDBJ databases">
        <authorList>
            <consortium name="Wellcome Sanger Institute Data Sharing"/>
        </authorList>
    </citation>
    <scope>NUCLEOTIDE SEQUENCE [LARGE SCALE GENOMIC DNA]</scope>
</reference>
<reference evidence="2" key="3">
    <citation type="submission" date="2025-09" db="UniProtKB">
        <authorList>
            <consortium name="Ensembl"/>
        </authorList>
    </citation>
    <scope>IDENTIFICATION</scope>
</reference>
<dbReference type="GO" id="GO:0014850">
    <property type="term" value="P:response to muscle activity"/>
    <property type="evidence" value="ECO:0007669"/>
    <property type="project" value="TreeGrafter"/>
</dbReference>
<dbReference type="FunCoup" id="A0A3Q1JLF5">
    <property type="interactions" value="7"/>
</dbReference>
<sequence>MDDLDHSIHIAECDWTSFYEDSEECSLLKPSIAYFDNLSLSDSEDSENSSPVFTKPKEESVTQANFGCPVYPAGNTLNTEEMHVKTVEGREPMDNDTNKSQAELLHAQSAGASNELEKDDEGLQTILDTSINDPDSSFLKQTQLNVNEPHATEGAAREDVSSVNSRAEKERWFVTVNDSPARQWVPASSVKKKQHKRQKKTCKSMQSSKQETCVELCLEIKDRNVSEERRDMRDFSQLKQTLVKNSGGAPSVDINPNSSQMSCKEETASEKLVISNFLKEHITQPVMARTKHEPGGSALISQEIFTLKDPSQAESAESDELEDGVEANKMPDDNSTCDNDTHSKELCTPSDTLRLQKQEMHLSASGSSSGYQLSPLPAPDLTLTPCSVANSSETYAEAAGRTRPVYAISAFWDEMEKLTINDILHLRKGRSTPLRETEETVTPNVHGCPTNPSFLVDTVEYNMSDGGLIDTSDTADSDYFTQPDESKPECSSCEFSTSDFEEEYWQFIGTSRNASPDPQDKNQPSEELCSEGKETPDLSHSLFLCRSQSENMGLKASDSLETPIPAPVLSMDKHYQISIPEVFEYFFTEDEANSDSRCVTVYDPQDIPVAPVFDCTLCTLRGETPFSSLRDSHCSEPQPIPIFSCCLPTVRELTFPKPDYVFLNEREEDDFSPIRVVSHCFAQAGDSWKRLLSIRKICFHDKGSVWCRRSGAWVFPVEADTTFKKRKDPPVTTVAEGRVSTTPTQLFEEQVVQQRIWETIHKTKGIFSTLKQSDMCLVCIAFASWVLRSSDPEAADAWKAALLANMSALSAIQFLRQYVKKNPLQDI</sequence>
<evidence type="ECO:0000313" key="2">
    <source>
        <dbReference type="Ensembl" id="ENSATEP00000015636.1"/>
    </source>
</evidence>
<protein>
    <recommendedName>
        <fullName evidence="4">PGC-1 and ERR-induced regulator in muscle protein 1</fullName>
    </recommendedName>
</protein>
<feature type="region of interest" description="Disordered" evidence="1">
    <location>
        <begin position="308"/>
        <end position="347"/>
    </location>
</feature>
<dbReference type="OrthoDB" id="8943218at2759"/>
<dbReference type="PANTHER" id="PTHR47282">
    <property type="entry name" value="PGC-1 AND ERR-INDUCED REGULATOR IN MUSCLE PROTEIN 1"/>
    <property type="match status" value="1"/>
</dbReference>
<dbReference type="GO" id="GO:0006355">
    <property type="term" value="P:regulation of DNA-templated transcription"/>
    <property type="evidence" value="ECO:0007669"/>
    <property type="project" value="InterPro"/>
</dbReference>
<evidence type="ECO:0000256" key="1">
    <source>
        <dbReference type="SAM" id="MobiDB-lite"/>
    </source>
</evidence>
<reference evidence="2" key="2">
    <citation type="submission" date="2025-08" db="UniProtKB">
        <authorList>
            <consortium name="Ensembl"/>
        </authorList>
    </citation>
    <scope>IDENTIFICATION</scope>
</reference>
<accession>A0A3Q1JLF5</accession>
<dbReference type="Proteomes" id="UP000265040">
    <property type="component" value="Chromosome 5"/>
</dbReference>
<dbReference type="GO" id="GO:0005634">
    <property type="term" value="C:nucleus"/>
    <property type="evidence" value="ECO:0007669"/>
    <property type="project" value="TreeGrafter"/>
</dbReference>
<evidence type="ECO:0000313" key="3">
    <source>
        <dbReference type="Proteomes" id="UP000265040"/>
    </source>
</evidence>
<proteinExistence type="predicted"/>
<dbReference type="InParanoid" id="A0A3Q1JLF5"/>
<feature type="region of interest" description="Disordered" evidence="1">
    <location>
        <begin position="510"/>
        <end position="534"/>
    </location>
</feature>